<dbReference type="EMBL" id="JARK01001372">
    <property type="protein sequence ID" value="EYC15460.1"/>
    <property type="molecule type" value="Genomic_DNA"/>
</dbReference>
<accession>A0A016UJT4</accession>
<proteinExistence type="predicted"/>
<organism evidence="1 2">
    <name type="scientific">Ancylostoma ceylanicum</name>
    <dbReference type="NCBI Taxonomy" id="53326"/>
    <lineage>
        <taxon>Eukaryota</taxon>
        <taxon>Metazoa</taxon>
        <taxon>Ecdysozoa</taxon>
        <taxon>Nematoda</taxon>
        <taxon>Chromadorea</taxon>
        <taxon>Rhabditida</taxon>
        <taxon>Rhabditina</taxon>
        <taxon>Rhabditomorpha</taxon>
        <taxon>Strongyloidea</taxon>
        <taxon>Ancylostomatidae</taxon>
        <taxon>Ancylostomatinae</taxon>
        <taxon>Ancylostoma</taxon>
    </lineage>
</organism>
<keyword evidence="2" id="KW-1185">Reference proteome</keyword>
<protein>
    <submittedName>
        <fullName evidence="1">Uncharacterized protein</fullName>
    </submittedName>
</protein>
<reference evidence="2" key="1">
    <citation type="journal article" date="2015" name="Nat. Genet.">
        <title>The genome and transcriptome of the zoonotic hookworm Ancylostoma ceylanicum identify infection-specific gene families.</title>
        <authorList>
            <person name="Schwarz E.M."/>
            <person name="Hu Y."/>
            <person name="Antoshechkin I."/>
            <person name="Miller M.M."/>
            <person name="Sternberg P.W."/>
            <person name="Aroian R.V."/>
        </authorList>
    </citation>
    <scope>NUCLEOTIDE SEQUENCE</scope>
    <source>
        <strain evidence="2">HY135</strain>
    </source>
</reference>
<comment type="caution">
    <text evidence="1">The sequence shown here is derived from an EMBL/GenBank/DDBJ whole genome shotgun (WGS) entry which is preliminary data.</text>
</comment>
<evidence type="ECO:0000313" key="2">
    <source>
        <dbReference type="Proteomes" id="UP000024635"/>
    </source>
</evidence>
<name>A0A016UJT4_9BILA</name>
<sequence>MVLALHLARCSTGAGPGQEKNSPNTLSVTILASIARFGEGHVSFGEPRKCTSTDRMDKSTQVHTQPSKIYDMITVLG</sequence>
<evidence type="ECO:0000313" key="1">
    <source>
        <dbReference type="EMBL" id="EYC15460.1"/>
    </source>
</evidence>
<dbReference type="AlphaFoldDB" id="A0A016UJT4"/>
<gene>
    <name evidence="1" type="primary">Acey_s0036.g3153</name>
    <name evidence="1" type="ORF">Y032_0036g3153</name>
</gene>
<dbReference type="Proteomes" id="UP000024635">
    <property type="component" value="Unassembled WGS sequence"/>
</dbReference>